<evidence type="ECO:0000259" key="7">
    <source>
        <dbReference type="PROSITE" id="PS50059"/>
    </source>
</evidence>
<dbReference type="Gene3D" id="3.10.50.40">
    <property type="match status" value="1"/>
</dbReference>
<evidence type="ECO:0000256" key="2">
    <source>
        <dbReference type="ARBA" id="ARBA00006577"/>
    </source>
</evidence>
<evidence type="ECO:0000256" key="3">
    <source>
        <dbReference type="ARBA" id="ARBA00023110"/>
    </source>
</evidence>
<dbReference type="EC" id="5.2.1.8" evidence="6"/>
<dbReference type="PROSITE" id="PS50059">
    <property type="entry name" value="FKBP_PPIASE"/>
    <property type="match status" value="1"/>
</dbReference>
<sequence>MTRLIFVFAIFCVTIVPIFAEDLVIKDIRIGTGKEAFSGSNVTVHYVGTLVSGKKFDSSRDRRTPFTFNLGAGEVIKGWDRGVRGMKEGGIRKLTIPPELGYGSRGAGAAIPPNSTLIFEVELLKVY</sequence>
<keyword evidence="3 5" id="KW-0697">Rotamase</keyword>
<protein>
    <recommendedName>
        <fullName evidence="6">Peptidyl-prolyl cis-trans isomerase</fullName>
        <ecNumber evidence="6">5.2.1.8</ecNumber>
    </recommendedName>
</protein>
<dbReference type="AlphaFoldDB" id="A0AA87MT66"/>
<comment type="similarity">
    <text evidence="2 6">Belongs to the FKBP-type PPIase family.</text>
</comment>
<dbReference type="InterPro" id="IPR046357">
    <property type="entry name" value="PPIase_dom_sf"/>
</dbReference>
<comment type="caution">
    <text evidence="8">The sequence shown here is derived from an EMBL/GenBank/DDBJ whole genome shotgun (WGS) entry which is preliminary data.</text>
</comment>
<gene>
    <name evidence="8" type="ORF">LEP1GSC125_0544</name>
</gene>
<organism evidence="8 9">
    <name type="scientific">Leptospira mayottensis 200901122</name>
    <dbReference type="NCBI Taxonomy" id="1193010"/>
    <lineage>
        <taxon>Bacteria</taxon>
        <taxon>Pseudomonadati</taxon>
        <taxon>Spirochaetota</taxon>
        <taxon>Spirochaetia</taxon>
        <taxon>Leptospirales</taxon>
        <taxon>Leptospiraceae</taxon>
        <taxon>Leptospira</taxon>
    </lineage>
</organism>
<reference evidence="8 9" key="1">
    <citation type="journal article" date="2014" name="Int. J. Syst. Evol. Microbiol.">
        <title>Leptospira mayottensis sp. nov., a pathogenic species of the genus Leptospira isolated from humans.</title>
        <authorList>
            <person name="Bourhy P."/>
            <person name="Collet L."/>
            <person name="Brisse S."/>
            <person name="Picardeau M."/>
        </authorList>
    </citation>
    <scope>NUCLEOTIDE SEQUENCE [LARGE SCALE GENOMIC DNA]</scope>
    <source>
        <strain evidence="8 9">200901122</strain>
    </source>
</reference>
<evidence type="ECO:0000256" key="6">
    <source>
        <dbReference type="RuleBase" id="RU003915"/>
    </source>
</evidence>
<dbReference type="GO" id="GO:0003755">
    <property type="term" value="F:peptidyl-prolyl cis-trans isomerase activity"/>
    <property type="evidence" value="ECO:0007669"/>
    <property type="project" value="UniProtKB-UniRule"/>
</dbReference>
<evidence type="ECO:0000313" key="8">
    <source>
        <dbReference type="EMBL" id="EKS01351.1"/>
    </source>
</evidence>
<dbReference type="PANTHER" id="PTHR43811">
    <property type="entry name" value="FKBP-TYPE PEPTIDYL-PROLYL CIS-TRANS ISOMERASE FKPA"/>
    <property type="match status" value="1"/>
</dbReference>
<keyword evidence="4 5" id="KW-0413">Isomerase</keyword>
<evidence type="ECO:0000256" key="5">
    <source>
        <dbReference type="PROSITE-ProRule" id="PRU00277"/>
    </source>
</evidence>
<dbReference type="InterPro" id="IPR001179">
    <property type="entry name" value="PPIase_FKBP_dom"/>
</dbReference>
<evidence type="ECO:0000313" key="9">
    <source>
        <dbReference type="Proteomes" id="UP000001343"/>
    </source>
</evidence>
<dbReference type="SUPFAM" id="SSF54534">
    <property type="entry name" value="FKBP-like"/>
    <property type="match status" value="1"/>
</dbReference>
<dbReference type="Proteomes" id="UP000001343">
    <property type="component" value="Unassembled WGS sequence"/>
</dbReference>
<dbReference type="EMBL" id="AKWM02000021">
    <property type="protein sequence ID" value="EKS01351.1"/>
    <property type="molecule type" value="Genomic_DNA"/>
</dbReference>
<feature type="domain" description="PPIase FKBP-type" evidence="7">
    <location>
        <begin position="39"/>
        <end position="127"/>
    </location>
</feature>
<dbReference type="Pfam" id="PF00254">
    <property type="entry name" value="FKBP_C"/>
    <property type="match status" value="1"/>
</dbReference>
<dbReference type="PANTHER" id="PTHR43811:SF19">
    <property type="entry name" value="39 KDA FK506-BINDING NUCLEAR PROTEIN"/>
    <property type="match status" value="1"/>
</dbReference>
<dbReference type="FunFam" id="3.10.50.40:FF:000006">
    <property type="entry name" value="Peptidyl-prolyl cis-trans isomerase"/>
    <property type="match status" value="1"/>
</dbReference>
<proteinExistence type="inferred from homology"/>
<name>A0AA87MT66_9LEPT</name>
<evidence type="ECO:0000256" key="4">
    <source>
        <dbReference type="ARBA" id="ARBA00023235"/>
    </source>
</evidence>
<evidence type="ECO:0000256" key="1">
    <source>
        <dbReference type="ARBA" id="ARBA00000971"/>
    </source>
</evidence>
<accession>A0AA87MT66</accession>
<comment type="catalytic activity">
    <reaction evidence="1 5 6">
        <text>[protein]-peptidylproline (omega=180) = [protein]-peptidylproline (omega=0)</text>
        <dbReference type="Rhea" id="RHEA:16237"/>
        <dbReference type="Rhea" id="RHEA-COMP:10747"/>
        <dbReference type="Rhea" id="RHEA-COMP:10748"/>
        <dbReference type="ChEBI" id="CHEBI:83833"/>
        <dbReference type="ChEBI" id="CHEBI:83834"/>
        <dbReference type="EC" id="5.2.1.8"/>
    </reaction>
</comment>